<protein>
    <submittedName>
        <fullName evidence="1">Uncharacterized protein</fullName>
    </submittedName>
</protein>
<gene>
    <name evidence="1" type="ORF">BDN72DRAFT_606556</name>
</gene>
<proteinExistence type="predicted"/>
<organism evidence="1 2">
    <name type="scientific">Pluteus cervinus</name>
    <dbReference type="NCBI Taxonomy" id="181527"/>
    <lineage>
        <taxon>Eukaryota</taxon>
        <taxon>Fungi</taxon>
        <taxon>Dikarya</taxon>
        <taxon>Basidiomycota</taxon>
        <taxon>Agaricomycotina</taxon>
        <taxon>Agaricomycetes</taxon>
        <taxon>Agaricomycetidae</taxon>
        <taxon>Agaricales</taxon>
        <taxon>Pluteineae</taxon>
        <taxon>Pluteaceae</taxon>
        <taxon>Pluteus</taxon>
    </lineage>
</organism>
<dbReference type="Proteomes" id="UP000308600">
    <property type="component" value="Unassembled WGS sequence"/>
</dbReference>
<dbReference type="EMBL" id="ML208265">
    <property type="protein sequence ID" value="TFK75046.1"/>
    <property type="molecule type" value="Genomic_DNA"/>
</dbReference>
<name>A0ACD3BBL5_9AGAR</name>
<keyword evidence="2" id="KW-1185">Reference proteome</keyword>
<evidence type="ECO:0000313" key="2">
    <source>
        <dbReference type="Proteomes" id="UP000308600"/>
    </source>
</evidence>
<evidence type="ECO:0000313" key="1">
    <source>
        <dbReference type="EMBL" id="TFK75046.1"/>
    </source>
</evidence>
<accession>A0ACD3BBL5</accession>
<reference evidence="1 2" key="1">
    <citation type="journal article" date="2019" name="Nat. Ecol. Evol.">
        <title>Megaphylogeny resolves global patterns of mushroom evolution.</title>
        <authorList>
            <person name="Varga T."/>
            <person name="Krizsan K."/>
            <person name="Foldi C."/>
            <person name="Dima B."/>
            <person name="Sanchez-Garcia M."/>
            <person name="Sanchez-Ramirez S."/>
            <person name="Szollosi G.J."/>
            <person name="Szarkandi J.G."/>
            <person name="Papp V."/>
            <person name="Albert L."/>
            <person name="Andreopoulos W."/>
            <person name="Angelini C."/>
            <person name="Antonin V."/>
            <person name="Barry K.W."/>
            <person name="Bougher N.L."/>
            <person name="Buchanan P."/>
            <person name="Buyck B."/>
            <person name="Bense V."/>
            <person name="Catcheside P."/>
            <person name="Chovatia M."/>
            <person name="Cooper J."/>
            <person name="Damon W."/>
            <person name="Desjardin D."/>
            <person name="Finy P."/>
            <person name="Geml J."/>
            <person name="Haridas S."/>
            <person name="Hughes K."/>
            <person name="Justo A."/>
            <person name="Karasinski D."/>
            <person name="Kautmanova I."/>
            <person name="Kiss B."/>
            <person name="Kocsube S."/>
            <person name="Kotiranta H."/>
            <person name="LaButti K.M."/>
            <person name="Lechner B.E."/>
            <person name="Liimatainen K."/>
            <person name="Lipzen A."/>
            <person name="Lukacs Z."/>
            <person name="Mihaltcheva S."/>
            <person name="Morgado L.N."/>
            <person name="Niskanen T."/>
            <person name="Noordeloos M.E."/>
            <person name="Ohm R.A."/>
            <person name="Ortiz-Santana B."/>
            <person name="Ovrebo C."/>
            <person name="Racz N."/>
            <person name="Riley R."/>
            <person name="Savchenko A."/>
            <person name="Shiryaev A."/>
            <person name="Soop K."/>
            <person name="Spirin V."/>
            <person name="Szebenyi C."/>
            <person name="Tomsovsky M."/>
            <person name="Tulloss R.E."/>
            <person name="Uehling J."/>
            <person name="Grigoriev I.V."/>
            <person name="Vagvolgyi C."/>
            <person name="Papp T."/>
            <person name="Martin F.M."/>
            <person name="Miettinen O."/>
            <person name="Hibbett D.S."/>
            <person name="Nagy L.G."/>
        </authorList>
    </citation>
    <scope>NUCLEOTIDE SEQUENCE [LARGE SCALE GENOMIC DNA]</scope>
    <source>
        <strain evidence="1 2">NL-1719</strain>
    </source>
</reference>
<sequence length="62" mass="7009">MVLQRRESKGLPCNNEQWRGQTEENDGNSDKDHGGNDNDVDTRGKSRDRPAAGDRLTRSRPD</sequence>